<keyword evidence="4 6" id="KW-0378">Hydrolase</keyword>
<feature type="domain" description="PIN" evidence="7">
    <location>
        <begin position="11"/>
        <end position="131"/>
    </location>
</feature>
<evidence type="ECO:0000313" key="9">
    <source>
        <dbReference type="Proteomes" id="UP000294739"/>
    </source>
</evidence>
<organism evidence="8 9">
    <name type="scientific">Jiangella asiatica</name>
    <dbReference type="NCBI Taxonomy" id="2530372"/>
    <lineage>
        <taxon>Bacteria</taxon>
        <taxon>Bacillati</taxon>
        <taxon>Actinomycetota</taxon>
        <taxon>Actinomycetes</taxon>
        <taxon>Jiangellales</taxon>
        <taxon>Jiangellaceae</taxon>
        <taxon>Jiangella</taxon>
    </lineage>
</organism>
<evidence type="ECO:0000313" key="8">
    <source>
        <dbReference type="EMBL" id="TDE12256.1"/>
    </source>
</evidence>
<evidence type="ECO:0000256" key="1">
    <source>
        <dbReference type="ARBA" id="ARBA00022649"/>
    </source>
</evidence>
<evidence type="ECO:0000256" key="3">
    <source>
        <dbReference type="ARBA" id="ARBA00022723"/>
    </source>
</evidence>
<evidence type="ECO:0000256" key="6">
    <source>
        <dbReference type="HAMAP-Rule" id="MF_00265"/>
    </source>
</evidence>
<keyword evidence="9" id="KW-1185">Reference proteome</keyword>
<dbReference type="AlphaFoldDB" id="A0A4R5DEG1"/>
<dbReference type="EMBL" id="SMKZ01000008">
    <property type="protein sequence ID" value="TDE12256.1"/>
    <property type="molecule type" value="Genomic_DNA"/>
</dbReference>
<dbReference type="OrthoDB" id="5191850at2"/>
<dbReference type="Proteomes" id="UP000294739">
    <property type="component" value="Unassembled WGS sequence"/>
</dbReference>
<feature type="binding site" evidence="6">
    <location>
        <position position="111"/>
    </location>
    <ligand>
        <name>Mg(2+)</name>
        <dbReference type="ChEBI" id="CHEBI:18420"/>
    </ligand>
</feature>
<keyword evidence="2 6" id="KW-0540">Nuclease</keyword>
<dbReference type="GO" id="GO:0000287">
    <property type="term" value="F:magnesium ion binding"/>
    <property type="evidence" value="ECO:0007669"/>
    <property type="project" value="UniProtKB-UniRule"/>
</dbReference>
<evidence type="ECO:0000256" key="4">
    <source>
        <dbReference type="ARBA" id="ARBA00022801"/>
    </source>
</evidence>
<dbReference type="InterPro" id="IPR022907">
    <property type="entry name" value="VapC_family"/>
</dbReference>
<dbReference type="EC" id="3.1.-.-" evidence="6"/>
<dbReference type="InParanoid" id="A0A4R5DEG1"/>
<dbReference type="InterPro" id="IPR002716">
    <property type="entry name" value="PIN_dom"/>
</dbReference>
<evidence type="ECO:0000256" key="5">
    <source>
        <dbReference type="ARBA" id="ARBA00022842"/>
    </source>
</evidence>
<keyword evidence="5 6" id="KW-0460">Magnesium</keyword>
<dbReference type="Pfam" id="PF01850">
    <property type="entry name" value="PIN"/>
    <property type="match status" value="1"/>
</dbReference>
<reference evidence="8 9" key="1">
    <citation type="submission" date="2019-03" db="EMBL/GenBank/DDBJ databases">
        <title>Draft genome sequences of novel Actinobacteria.</title>
        <authorList>
            <person name="Sahin N."/>
            <person name="Ay H."/>
            <person name="Saygin H."/>
        </authorList>
    </citation>
    <scope>NUCLEOTIDE SEQUENCE [LARGE SCALE GENOMIC DNA]</scope>
    <source>
        <strain evidence="8 9">5K138</strain>
    </source>
</reference>
<dbReference type="GO" id="GO:0090729">
    <property type="term" value="F:toxin activity"/>
    <property type="evidence" value="ECO:0007669"/>
    <property type="project" value="UniProtKB-KW"/>
</dbReference>
<comment type="function">
    <text evidence="6">Toxic component of a toxin-antitoxin (TA) system. An RNase.</text>
</comment>
<comment type="cofactor">
    <cofactor evidence="6">
        <name>Mg(2+)</name>
        <dbReference type="ChEBI" id="CHEBI:18420"/>
    </cofactor>
</comment>
<proteinExistence type="inferred from homology"/>
<keyword evidence="3 6" id="KW-0479">Metal-binding</keyword>
<dbReference type="CDD" id="cd09874">
    <property type="entry name" value="PIN_MT3492-like"/>
    <property type="match status" value="1"/>
</dbReference>
<dbReference type="SUPFAM" id="SSF88723">
    <property type="entry name" value="PIN domain-like"/>
    <property type="match status" value="1"/>
</dbReference>
<gene>
    <name evidence="6" type="primary">vapC</name>
    <name evidence="8" type="ORF">E1269_08230</name>
</gene>
<protein>
    <recommendedName>
        <fullName evidence="6">Ribonuclease VapC</fullName>
        <shortName evidence="6">RNase VapC</shortName>
        <ecNumber evidence="6">3.1.-.-</ecNumber>
    </recommendedName>
    <alternativeName>
        <fullName evidence="6">Toxin VapC</fullName>
    </alternativeName>
</protein>
<accession>A0A4R5DEG1</accession>
<name>A0A4R5DEG1_9ACTN</name>
<comment type="similarity">
    <text evidence="6">Belongs to the PINc/VapC protein family.</text>
</comment>
<keyword evidence="6" id="KW-0800">Toxin</keyword>
<dbReference type="GO" id="GO:0004540">
    <property type="term" value="F:RNA nuclease activity"/>
    <property type="evidence" value="ECO:0007669"/>
    <property type="project" value="InterPro"/>
</dbReference>
<comment type="caution">
    <text evidence="8">The sequence shown here is derived from an EMBL/GenBank/DDBJ whole genome shotgun (WGS) entry which is preliminary data.</text>
</comment>
<feature type="binding site" evidence="6">
    <location>
        <position position="13"/>
    </location>
    <ligand>
        <name>Mg(2+)</name>
        <dbReference type="ChEBI" id="CHEBI:18420"/>
    </ligand>
</feature>
<sequence>MVGPTVTVLTYVDSSVLVRSYLADEPKHAVARGLVESRSVLTTSTLALLEVSSALVRAARSRRIGDVDTLLAKLYEEVSPAGPIVLIRANTLDTENTARVLVRRFGIRALDALHLAIAHLTARPLAGQGDEIGFATYDPDQLAAAADLGFVDHSP</sequence>
<dbReference type="Gene3D" id="3.40.50.1010">
    <property type="entry name" value="5'-nuclease"/>
    <property type="match status" value="1"/>
</dbReference>
<dbReference type="InterPro" id="IPR029060">
    <property type="entry name" value="PIN-like_dom_sf"/>
</dbReference>
<keyword evidence="1 6" id="KW-1277">Toxin-antitoxin system</keyword>
<evidence type="ECO:0000259" key="7">
    <source>
        <dbReference type="Pfam" id="PF01850"/>
    </source>
</evidence>
<evidence type="ECO:0000256" key="2">
    <source>
        <dbReference type="ARBA" id="ARBA00022722"/>
    </source>
</evidence>
<dbReference type="HAMAP" id="MF_00265">
    <property type="entry name" value="VapC_Nob1"/>
    <property type="match status" value="1"/>
</dbReference>
<dbReference type="GO" id="GO:0016787">
    <property type="term" value="F:hydrolase activity"/>
    <property type="evidence" value="ECO:0007669"/>
    <property type="project" value="UniProtKB-KW"/>
</dbReference>